<evidence type="ECO:0000256" key="9">
    <source>
        <dbReference type="ARBA" id="ARBA00023136"/>
    </source>
</evidence>
<dbReference type="PROSITE" id="PS50893">
    <property type="entry name" value="ABC_TRANSPORTER_2"/>
    <property type="match status" value="1"/>
</dbReference>
<evidence type="ECO:0000259" key="12">
    <source>
        <dbReference type="PROSITE" id="PS50893"/>
    </source>
</evidence>
<dbReference type="FunFam" id="1.20.1560.10:FF:000020">
    <property type="entry name" value="ABC metal ion transporter"/>
    <property type="match status" value="1"/>
</dbReference>
<proteinExistence type="predicted"/>
<dbReference type="GO" id="GO:0022857">
    <property type="term" value="F:transmembrane transporter activity"/>
    <property type="evidence" value="ECO:0007669"/>
    <property type="project" value="UniProtKB-ARBA"/>
</dbReference>
<evidence type="ECO:0000256" key="7">
    <source>
        <dbReference type="ARBA" id="ARBA00022840"/>
    </source>
</evidence>
<feature type="transmembrane region" description="Helical" evidence="11">
    <location>
        <begin position="74"/>
        <end position="92"/>
    </location>
</feature>
<dbReference type="GO" id="GO:0005524">
    <property type="term" value="F:ATP binding"/>
    <property type="evidence" value="ECO:0007669"/>
    <property type="project" value="UniProtKB-KW"/>
</dbReference>
<dbReference type="PANTHER" id="PTHR24223">
    <property type="entry name" value="ATP-BINDING CASSETTE SUB-FAMILY C"/>
    <property type="match status" value="1"/>
</dbReference>
<feature type="region of interest" description="Disordered" evidence="10">
    <location>
        <begin position="202"/>
        <end position="227"/>
    </location>
</feature>
<dbReference type="InterPro" id="IPR003439">
    <property type="entry name" value="ABC_transporter-like_ATP-bd"/>
</dbReference>
<dbReference type="InterPro" id="IPR036640">
    <property type="entry name" value="ABC1_TM_sf"/>
</dbReference>
<dbReference type="Pfam" id="PF00005">
    <property type="entry name" value="ABC_tran"/>
    <property type="match status" value="1"/>
</dbReference>
<dbReference type="InterPro" id="IPR027417">
    <property type="entry name" value="P-loop_NTPase"/>
</dbReference>
<evidence type="ECO:0000313" key="15">
    <source>
        <dbReference type="Proteomes" id="UP001519460"/>
    </source>
</evidence>
<feature type="transmembrane region" description="Helical" evidence="11">
    <location>
        <begin position="308"/>
        <end position="336"/>
    </location>
</feature>
<feature type="transmembrane region" description="Helical" evidence="11">
    <location>
        <begin position="384"/>
        <end position="407"/>
    </location>
</feature>
<evidence type="ECO:0000256" key="8">
    <source>
        <dbReference type="ARBA" id="ARBA00022989"/>
    </source>
</evidence>
<keyword evidence="8 11" id="KW-1133">Transmembrane helix</keyword>
<feature type="transmembrane region" description="Helical" evidence="11">
    <location>
        <begin position="12"/>
        <end position="31"/>
    </location>
</feature>
<dbReference type="CDD" id="cd03250">
    <property type="entry name" value="ABCC_MRP_domain1"/>
    <property type="match status" value="1"/>
</dbReference>
<dbReference type="Gene3D" id="3.40.50.300">
    <property type="entry name" value="P-loop containing nucleotide triphosphate hydrolases"/>
    <property type="match status" value="1"/>
</dbReference>
<evidence type="ECO:0000256" key="11">
    <source>
        <dbReference type="SAM" id="Phobius"/>
    </source>
</evidence>
<keyword evidence="7" id="KW-0067">ATP-binding</keyword>
<feature type="transmembrane region" description="Helical" evidence="11">
    <location>
        <begin position="43"/>
        <end position="62"/>
    </location>
</feature>
<keyword evidence="2" id="KW-0813">Transport</keyword>
<dbReference type="Proteomes" id="UP001519460">
    <property type="component" value="Unassembled WGS sequence"/>
</dbReference>
<dbReference type="InterPro" id="IPR011527">
    <property type="entry name" value="ABC1_TM_dom"/>
</dbReference>
<dbReference type="GO" id="GO:0000323">
    <property type="term" value="C:lytic vacuole"/>
    <property type="evidence" value="ECO:0007669"/>
    <property type="project" value="UniProtKB-ARBA"/>
</dbReference>
<protein>
    <submittedName>
        <fullName evidence="14">Uncharacterized protein</fullName>
    </submittedName>
</protein>
<dbReference type="Pfam" id="PF00664">
    <property type="entry name" value="ABC_membrane"/>
    <property type="match status" value="1"/>
</dbReference>
<dbReference type="CDD" id="cd18595">
    <property type="entry name" value="ABC_6TM_MRP1_2_3_6_D1_like"/>
    <property type="match status" value="1"/>
</dbReference>
<evidence type="ECO:0000313" key="14">
    <source>
        <dbReference type="EMBL" id="KAK7487187.1"/>
    </source>
</evidence>
<feature type="transmembrane region" description="Helical" evidence="11">
    <location>
        <begin position="485"/>
        <end position="518"/>
    </location>
</feature>
<dbReference type="SUPFAM" id="SSF52540">
    <property type="entry name" value="P-loop containing nucleoside triphosphate hydrolases"/>
    <property type="match status" value="1"/>
</dbReference>
<feature type="domain" description="ABC transmembrane type-1" evidence="13">
    <location>
        <begin position="279"/>
        <end position="555"/>
    </location>
</feature>
<dbReference type="FunFam" id="3.40.50.300:FF:000997">
    <property type="entry name" value="Multidrug resistance-associated protein 1"/>
    <property type="match status" value="1"/>
</dbReference>
<dbReference type="PROSITE" id="PS50929">
    <property type="entry name" value="ABC_TM1F"/>
    <property type="match status" value="1"/>
</dbReference>
<organism evidence="14 15">
    <name type="scientific">Batillaria attramentaria</name>
    <dbReference type="NCBI Taxonomy" id="370345"/>
    <lineage>
        <taxon>Eukaryota</taxon>
        <taxon>Metazoa</taxon>
        <taxon>Spiralia</taxon>
        <taxon>Lophotrochozoa</taxon>
        <taxon>Mollusca</taxon>
        <taxon>Gastropoda</taxon>
        <taxon>Caenogastropoda</taxon>
        <taxon>Sorbeoconcha</taxon>
        <taxon>Cerithioidea</taxon>
        <taxon>Batillariidae</taxon>
        <taxon>Batillaria</taxon>
    </lineage>
</organism>
<feature type="transmembrane region" description="Helical" evidence="11">
    <location>
        <begin position="271"/>
        <end position="296"/>
    </location>
</feature>
<keyword evidence="15" id="KW-1185">Reference proteome</keyword>
<feature type="compositionally biased region" description="Basic and acidic residues" evidence="10">
    <location>
        <begin position="216"/>
        <end position="226"/>
    </location>
</feature>
<evidence type="ECO:0000256" key="5">
    <source>
        <dbReference type="ARBA" id="ARBA00022737"/>
    </source>
</evidence>
<evidence type="ECO:0000256" key="2">
    <source>
        <dbReference type="ARBA" id="ARBA00022448"/>
    </source>
</evidence>
<dbReference type="InterPro" id="IPR017871">
    <property type="entry name" value="ABC_transporter-like_CS"/>
</dbReference>
<name>A0ABD0KJE2_9CAEN</name>
<comment type="caution">
    <text evidence="14">The sequence shown here is derived from an EMBL/GenBank/DDBJ whole genome shotgun (WGS) entry which is preliminary data.</text>
</comment>
<accession>A0ABD0KJE2</accession>
<gene>
    <name evidence="14" type="ORF">BaRGS_00021539</name>
</gene>
<keyword evidence="9 11" id="KW-0472">Membrane</keyword>
<feature type="transmembrane region" description="Helical" evidence="11">
    <location>
        <begin position="538"/>
        <end position="555"/>
    </location>
</feature>
<keyword evidence="5" id="KW-0677">Repeat</keyword>
<evidence type="ECO:0000256" key="4">
    <source>
        <dbReference type="ARBA" id="ARBA00022692"/>
    </source>
</evidence>
<dbReference type="InterPro" id="IPR050173">
    <property type="entry name" value="ABC_transporter_C-like"/>
</dbReference>
<comment type="subcellular location">
    <subcellularLocation>
        <location evidence="1">Vacuole membrane</location>
        <topology evidence="1">Multi-pass membrane protein</topology>
    </subcellularLocation>
</comment>
<feature type="domain" description="ABC transporter" evidence="12">
    <location>
        <begin position="558"/>
        <end position="785"/>
    </location>
</feature>
<evidence type="ECO:0000259" key="13">
    <source>
        <dbReference type="PROSITE" id="PS50929"/>
    </source>
</evidence>
<dbReference type="PANTHER" id="PTHR24223:SF443">
    <property type="entry name" value="MULTIDRUG-RESISTANCE LIKE PROTEIN 1, ISOFORM I"/>
    <property type="match status" value="1"/>
</dbReference>
<evidence type="ECO:0000256" key="3">
    <source>
        <dbReference type="ARBA" id="ARBA00022554"/>
    </source>
</evidence>
<keyword evidence="4 11" id="KW-0812">Transmembrane</keyword>
<reference evidence="14 15" key="1">
    <citation type="journal article" date="2023" name="Sci. Data">
        <title>Genome assembly of the Korean intertidal mud-creeper Batillaria attramentaria.</title>
        <authorList>
            <person name="Patra A.K."/>
            <person name="Ho P.T."/>
            <person name="Jun S."/>
            <person name="Lee S.J."/>
            <person name="Kim Y."/>
            <person name="Won Y.J."/>
        </authorList>
    </citation>
    <scope>NUCLEOTIDE SEQUENCE [LARGE SCALE GENOMIC DNA]</scope>
    <source>
        <strain evidence="14">Wonlab-2016</strain>
    </source>
</reference>
<keyword evidence="6" id="KW-0547">Nucleotide-binding</keyword>
<feature type="transmembrane region" description="Helical" evidence="11">
    <location>
        <begin position="104"/>
        <end position="127"/>
    </location>
</feature>
<evidence type="ECO:0000256" key="6">
    <source>
        <dbReference type="ARBA" id="ARBA00022741"/>
    </source>
</evidence>
<dbReference type="PROSITE" id="PS00211">
    <property type="entry name" value="ABC_TRANSPORTER_1"/>
    <property type="match status" value="1"/>
</dbReference>
<dbReference type="Gene3D" id="1.20.1560.10">
    <property type="entry name" value="ABC transporter type 1, transmembrane domain"/>
    <property type="match status" value="1"/>
</dbReference>
<keyword evidence="3" id="KW-0926">Vacuole</keyword>
<evidence type="ECO:0000256" key="10">
    <source>
        <dbReference type="SAM" id="MobiDB-lite"/>
    </source>
</evidence>
<feature type="transmembrane region" description="Helical" evidence="11">
    <location>
        <begin position="413"/>
        <end position="431"/>
    </location>
</feature>
<dbReference type="SUPFAM" id="SSF90123">
    <property type="entry name" value="ABC transporter transmembrane region"/>
    <property type="match status" value="1"/>
</dbReference>
<sequence>MAAAGFEDFCGGEFWYCCLMLACLALVRLFVRAVGDALSRSPAAFLGDGLYITAYVLLAVMTRNERLKCIHTSPVTFFFWLLTSVCNVIPFYTYVIERLYNKDIVSFLVFMMSYALQLSSLGLTAFVEHKHPQCTCQRKQPCPETTCSFPSFLGFWWMNKLMITGYRRDIEESDLWLLPPKEQSSVLVPAFLKRWKKEQKRCRPFHSQASGMGKSVTDKHHSRSDSSETLPILHHDNLQHSSQHTSPEAKSAEARRPSLVRVIVRMLVKDFIICFLQKAVSDLFFLLSPVILGALIKYLAERPEGLEWQGYVLCVSMFLTLIIKSMLFAHAMFLAARLGIRMKSTLIAAVYRKALTMNNSTKNSATVGEIVNLMSVDAQRVQDVMIVIFYASTTPVLFVVAVMLLYFTIGPAIFVGVLLLVCCVPLNAYVVSRQRSLQSDNLKYKDARIRLYNEILNGIKVLKLYAWEPSFREKIREIRLKEVAILFKLAVLNTLMSLCWDMAPFLVTLVTFATYVLADRDNHLDAGQAFVSLSLFNVLRPPLAVLSKMIMYIILSQVSFKRLNTFLAEDDLDPSNVDRDSDNDAVLSILDGTFTWDTQLSPALNDAMLGEMEKVKGTVTCMGTIAYVPQQAWMQNASMRDNILFGMPYVRSRYRRTLEKCELERDLTILSAGDLTEIGEKGINLSGGQKQRVSVARAVYSDSDVYLLDDPLSAVDSHVGKAIFSNVIGPDGMLRGKTRVLVTHGVHWLPMVDEVIVMNDGKISERGSYEQLVSHDGPFAQFLKTYLTEVYEVEEEEDPEIAEIHGKMRERLGSVTSNASSEDITLANARRYFH</sequence>
<dbReference type="GO" id="GO:0005774">
    <property type="term" value="C:vacuolar membrane"/>
    <property type="evidence" value="ECO:0007669"/>
    <property type="project" value="UniProtKB-SubCell"/>
</dbReference>
<dbReference type="EMBL" id="JACVVK020000168">
    <property type="protein sequence ID" value="KAK7487187.1"/>
    <property type="molecule type" value="Genomic_DNA"/>
</dbReference>
<evidence type="ECO:0000256" key="1">
    <source>
        <dbReference type="ARBA" id="ARBA00004128"/>
    </source>
</evidence>
<dbReference type="AlphaFoldDB" id="A0ABD0KJE2"/>